<proteinExistence type="predicted"/>
<comment type="caution">
    <text evidence="2">The sequence shown here is derived from an EMBL/GenBank/DDBJ whole genome shotgun (WGS) entry which is preliminary data.</text>
</comment>
<feature type="domain" description="N-acetyltransferase" evidence="1">
    <location>
        <begin position="4"/>
        <end position="158"/>
    </location>
</feature>
<dbReference type="EMBL" id="DVFI01000077">
    <property type="protein sequence ID" value="HIQ62927.1"/>
    <property type="molecule type" value="Genomic_DNA"/>
</dbReference>
<evidence type="ECO:0000259" key="1">
    <source>
        <dbReference type="PROSITE" id="PS51186"/>
    </source>
</evidence>
<dbReference type="Pfam" id="PF17668">
    <property type="entry name" value="Acetyltransf_17"/>
    <property type="match status" value="1"/>
</dbReference>
<dbReference type="PANTHER" id="PTHR37817">
    <property type="entry name" value="N-ACETYLTRANSFERASE EIS"/>
    <property type="match status" value="1"/>
</dbReference>
<dbReference type="SUPFAM" id="SSF55718">
    <property type="entry name" value="SCP-like"/>
    <property type="match status" value="1"/>
</dbReference>
<dbReference type="Proteomes" id="UP000886819">
    <property type="component" value="Unassembled WGS sequence"/>
</dbReference>
<dbReference type="InterPro" id="IPR036527">
    <property type="entry name" value="SCP2_sterol-bd_dom_sf"/>
</dbReference>
<dbReference type="GO" id="GO:0034069">
    <property type="term" value="F:aminoglycoside N-acetyltransferase activity"/>
    <property type="evidence" value="ECO:0007669"/>
    <property type="project" value="TreeGrafter"/>
</dbReference>
<dbReference type="AlphaFoldDB" id="A0A9D0YVN9"/>
<dbReference type="Gene3D" id="3.40.630.30">
    <property type="match status" value="2"/>
</dbReference>
<dbReference type="InterPro" id="IPR000182">
    <property type="entry name" value="GNAT_dom"/>
</dbReference>
<dbReference type="Gene3D" id="3.30.1050.10">
    <property type="entry name" value="SCP2 sterol-binding domain"/>
    <property type="match status" value="1"/>
</dbReference>
<accession>A0A9D0YVN9</accession>
<dbReference type="InterPro" id="IPR041380">
    <property type="entry name" value="Acetyltransf_17"/>
</dbReference>
<reference evidence="2" key="2">
    <citation type="journal article" date="2021" name="PeerJ">
        <title>Extensive microbial diversity within the chicken gut microbiome revealed by metagenomics and culture.</title>
        <authorList>
            <person name="Gilroy R."/>
            <person name="Ravi A."/>
            <person name="Getino M."/>
            <person name="Pursley I."/>
            <person name="Horton D.L."/>
            <person name="Alikhan N.F."/>
            <person name="Baker D."/>
            <person name="Gharbi K."/>
            <person name="Hall N."/>
            <person name="Watson M."/>
            <person name="Adriaenssens E.M."/>
            <person name="Foster-Nyarko E."/>
            <person name="Jarju S."/>
            <person name="Secka A."/>
            <person name="Antonio M."/>
            <person name="Oren A."/>
            <person name="Chaudhuri R.R."/>
            <person name="La Ragione R."/>
            <person name="Hildebrand F."/>
            <person name="Pallen M.J."/>
        </authorList>
    </citation>
    <scope>NUCLEOTIDE SEQUENCE</scope>
    <source>
        <strain evidence="2">ChiHile30-977</strain>
    </source>
</reference>
<reference evidence="2" key="1">
    <citation type="submission" date="2020-10" db="EMBL/GenBank/DDBJ databases">
        <authorList>
            <person name="Gilroy R."/>
        </authorList>
    </citation>
    <scope>NUCLEOTIDE SEQUENCE</scope>
    <source>
        <strain evidence="2">ChiHile30-977</strain>
    </source>
</reference>
<sequence>MNEKTVRKILPEEMALPEQVRATAYHQRRAPDAAEADEQAQDRRGREWGCFAPGGELMACAVNHAFTAFLEGKPVPMGGVGGVATLPEYRRGGAVRAIFGPLLQEAREQGETLSALYPFSHAFYRKFGYELADTRSVYAFPSEALRAFAHDGWARPLTAQEGAEEALALYNRFASRYNGALRRDLRQMRRQLPPARWQGDCAAYALGNERKWLAYISYQDRPAEGWGRVLVSRDIAWDGPEGLRAVLGFLHTLEPEYRRMELTLPEDVPLAALAEEPSTFDRTAHHSFMLRLTHVGRALACLPPPPRPYTVAVEDAFLPQNSGVYRVCAEGVTRVWEKPDLETSVHALTQLVVGYCDMHMAAMRLDVRVCGNEAALSAAFPRRPLFIQDYF</sequence>
<name>A0A9D0YVN9_9FIRM</name>
<dbReference type="GO" id="GO:0030649">
    <property type="term" value="P:aminoglycoside antibiotic catabolic process"/>
    <property type="evidence" value="ECO:0007669"/>
    <property type="project" value="TreeGrafter"/>
</dbReference>
<evidence type="ECO:0000313" key="2">
    <source>
        <dbReference type="EMBL" id="HIQ62927.1"/>
    </source>
</evidence>
<dbReference type="Pfam" id="PF13527">
    <property type="entry name" value="Acetyltransf_9"/>
    <property type="match status" value="1"/>
</dbReference>
<dbReference type="Pfam" id="PF13530">
    <property type="entry name" value="SCP2_2"/>
    <property type="match status" value="1"/>
</dbReference>
<dbReference type="InterPro" id="IPR025559">
    <property type="entry name" value="Eis_dom"/>
</dbReference>
<dbReference type="PANTHER" id="PTHR37817:SF1">
    <property type="entry name" value="N-ACETYLTRANSFERASE EIS"/>
    <property type="match status" value="1"/>
</dbReference>
<protein>
    <submittedName>
        <fullName evidence="2">GNAT family N-acetyltransferase</fullName>
    </submittedName>
</protein>
<dbReference type="SUPFAM" id="SSF55729">
    <property type="entry name" value="Acyl-CoA N-acyltransferases (Nat)"/>
    <property type="match status" value="1"/>
</dbReference>
<dbReference type="PROSITE" id="PS51186">
    <property type="entry name" value="GNAT"/>
    <property type="match status" value="1"/>
</dbReference>
<dbReference type="InterPro" id="IPR051554">
    <property type="entry name" value="Acetyltransferase_Eis"/>
</dbReference>
<dbReference type="InterPro" id="IPR016181">
    <property type="entry name" value="Acyl_CoA_acyltransferase"/>
</dbReference>
<evidence type="ECO:0000313" key="3">
    <source>
        <dbReference type="Proteomes" id="UP000886819"/>
    </source>
</evidence>
<organism evidence="2 3">
    <name type="scientific">Candidatus Avichristensenella intestinipullorum</name>
    <dbReference type="NCBI Taxonomy" id="2840693"/>
    <lineage>
        <taxon>Bacteria</taxon>
        <taxon>Bacillati</taxon>
        <taxon>Bacillota</taxon>
        <taxon>Clostridia</taxon>
        <taxon>Candidatus Avichristensenella</taxon>
    </lineage>
</organism>
<gene>
    <name evidence="2" type="ORF">IAA66_04995</name>
</gene>